<feature type="transmembrane region" description="Helical" evidence="9">
    <location>
        <begin position="188"/>
        <end position="206"/>
    </location>
</feature>
<evidence type="ECO:0000313" key="11">
    <source>
        <dbReference type="EMBL" id="SFJ65140.1"/>
    </source>
</evidence>
<feature type="transmembrane region" description="Helical" evidence="9">
    <location>
        <begin position="375"/>
        <end position="405"/>
    </location>
</feature>
<keyword evidence="6 9" id="KW-0812">Transmembrane</keyword>
<dbReference type="STRING" id="52560.SAMN04488082_10563"/>
<dbReference type="InterPro" id="IPR000515">
    <property type="entry name" value="MetI-like"/>
</dbReference>
<dbReference type="PANTHER" id="PTHR30425:SF1">
    <property type="entry name" value="PHOSPHATE TRANSPORT SYSTEM PERMEASE PROTEIN PSTC"/>
    <property type="match status" value="1"/>
</dbReference>
<dbReference type="GO" id="GO:0006817">
    <property type="term" value="P:phosphate ion transport"/>
    <property type="evidence" value="ECO:0007669"/>
    <property type="project" value="UniProtKB-KW"/>
</dbReference>
<feature type="transmembrane region" description="Helical" evidence="9">
    <location>
        <begin position="425"/>
        <end position="443"/>
    </location>
</feature>
<keyword evidence="3 9" id="KW-0813">Transport</keyword>
<reference evidence="12" key="1">
    <citation type="submission" date="2016-10" db="EMBL/GenBank/DDBJ databases">
        <authorList>
            <person name="Varghese N."/>
            <person name="Submissions S."/>
        </authorList>
    </citation>
    <scope>NUCLEOTIDE SEQUENCE [LARGE SCALE GENOMIC DNA]</scope>
    <source>
        <strain evidence="12">DSM 5918</strain>
    </source>
</reference>
<dbReference type="GO" id="GO:0005886">
    <property type="term" value="C:plasma membrane"/>
    <property type="evidence" value="ECO:0007669"/>
    <property type="project" value="UniProtKB-SubCell"/>
</dbReference>
<dbReference type="Gene3D" id="1.10.3720.10">
    <property type="entry name" value="MetI-like"/>
    <property type="match status" value="2"/>
</dbReference>
<dbReference type="EMBL" id="FORX01000005">
    <property type="protein sequence ID" value="SFJ65140.1"/>
    <property type="molecule type" value="Genomic_DNA"/>
</dbReference>
<keyword evidence="4" id="KW-1003">Cell membrane</keyword>
<feature type="transmembrane region" description="Helical" evidence="9">
    <location>
        <begin position="323"/>
        <end position="344"/>
    </location>
</feature>
<feature type="transmembrane region" description="Helical" evidence="9">
    <location>
        <begin position="26"/>
        <end position="55"/>
    </location>
</feature>
<dbReference type="SUPFAM" id="SSF161098">
    <property type="entry name" value="MetI-like"/>
    <property type="match status" value="2"/>
</dbReference>
<organism evidence="11 12">
    <name type="scientific">Desulfomicrobium apsheronum</name>
    <dbReference type="NCBI Taxonomy" id="52560"/>
    <lineage>
        <taxon>Bacteria</taxon>
        <taxon>Pseudomonadati</taxon>
        <taxon>Thermodesulfobacteriota</taxon>
        <taxon>Desulfovibrionia</taxon>
        <taxon>Desulfovibrionales</taxon>
        <taxon>Desulfomicrobiaceae</taxon>
        <taxon>Desulfomicrobium</taxon>
    </lineage>
</organism>
<dbReference type="PROSITE" id="PS50928">
    <property type="entry name" value="ABC_TM1"/>
    <property type="match status" value="2"/>
</dbReference>
<evidence type="ECO:0000313" key="12">
    <source>
        <dbReference type="Proteomes" id="UP000198635"/>
    </source>
</evidence>
<feature type="transmembrane region" description="Helical" evidence="9">
    <location>
        <begin position="116"/>
        <end position="144"/>
    </location>
</feature>
<feature type="domain" description="ABC transmembrane type-1" evidence="10">
    <location>
        <begin position="80"/>
        <end position="290"/>
    </location>
</feature>
<feature type="domain" description="ABC transmembrane type-1" evidence="10">
    <location>
        <begin position="380"/>
        <end position="590"/>
    </location>
</feature>
<evidence type="ECO:0000256" key="1">
    <source>
        <dbReference type="ARBA" id="ARBA00004651"/>
    </source>
</evidence>
<gene>
    <name evidence="11" type="ORF">SAMN04488082_10563</name>
</gene>
<protein>
    <submittedName>
        <fullName evidence="11">Phosphate ABC transporter, permease protein PstA</fullName>
    </submittedName>
</protein>
<evidence type="ECO:0000256" key="6">
    <source>
        <dbReference type="ARBA" id="ARBA00022692"/>
    </source>
</evidence>
<comment type="similarity">
    <text evidence="2">Belongs to the binding-protein-dependent transport system permease family. CysTW subfamily.</text>
</comment>
<evidence type="ECO:0000256" key="7">
    <source>
        <dbReference type="ARBA" id="ARBA00022989"/>
    </source>
</evidence>
<keyword evidence="5" id="KW-0592">Phosphate transport</keyword>
<proteinExistence type="inferred from homology"/>
<keyword evidence="7 9" id="KW-1133">Transmembrane helix</keyword>
<evidence type="ECO:0000259" key="10">
    <source>
        <dbReference type="PROSITE" id="PS50928"/>
    </source>
</evidence>
<accession>A0A1I3T3C9</accession>
<evidence type="ECO:0000256" key="9">
    <source>
        <dbReference type="RuleBase" id="RU363032"/>
    </source>
</evidence>
<dbReference type="RefSeq" id="WP_245751053.1">
    <property type="nucleotide sequence ID" value="NZ_FORX01000005.1"/>
</dbReference>
<dbReference type="GO" id="GO:0055085">
    <property type="term" value="P:transmembrane transport"/>
    <property type="evidence" value="ECO:0007669"/>
    <property type="project" value="InterPro"/>
</dbReference>
<name>A0A1I3T3C9_9BACT</name>
<feature type="transmembrane region" description="Helical" evidence="9">
    <location>
        <begin position="75"/>
        <end position="104"/>
    </location>
</feature>
<feature type="transmembrane region" description="Helical" evidence="9">
    <location>
        <begin position="268"/>
        <end position="290"/>
    </location>
</feature>
<evidence type="ECO:0000256" key="2">
    <source>
        <dbReference type="ARBA" id="ARBA00007069"/>
    </source>
</evidence>
<dbReference type="InterPro" id="IPR035906">
    <property type="entry name" value="MetI-like_sf"/>
</dbReference>
<dbReference type="CDD" id="cd06261">
    <property type="entry name" value="TM_PBP2"/>
    <property type="match status" value="2"/>
</dbReference>
<keyword evidence="12" id="KW-1185">Reference proteome</keyword>
<evidence type="ECO:0000256" key="8">
    <source>
        <dbReference type="ARBA" id="ARBA00023136"/>
    </source>
</evidence>
<feature type="transmembrane region" description="Helical" evidence="9">
    <location>
        <begin position="455"/>
        <end position="478"/>
    </location>
</feature>
<feature type="transmembrane region" description="Helical" evidence="9">
    <location>
        <begin position="350"/>
        <end position="368"/>
    </location>
</feature>
<keyword evidence="8 9" id="KW-0472">Membrane</keyword>
<dbReference type="PANTHER" id="PTHR30425">
    <property type="entry name" value="PHOSPHATE TRANSPORT SYSTEM PERMEASE PROTEIN PST"/>
    <property type="match status" value="1"/>
</dbReference>
<dbReference type="Pfam" id="PF00528">
    <property type="entry name" value="BPD_transp_1"/>
    <property type="match status" value="2"/>
</dbReference>
<sequence>MQQIRTCRQNSSRFCRQLFFDRVVRILSCGAGFISLGTLAAIFVFLLVLALPLFLEGQWGQILSLTWRPYQGHYGILPMIAGSLALSISAFTVAYPLGLGICVFACGPGPRPLRRAVIAVITFMTAIPTVVYGFVAVFLLVPILSGALTSRSGPSLLAACLTLALLILPTIVLFLYQTMRETEKRTRLTSASLGFSPLQALLLVVLPGSATGLRTAAIMGYCRALSDTLIPLMLAGNAPQLPTSFFDSIRTLTAHIALVVATDNSSPAFHSLFACGLLLFGMSLAVQFMIRRHDASTKPLGGKWLDLLSFLAGHRLCRMLIHVWSGTASALMLIAIGGLVAFLLRQSLPVFNARLFFGDAPIMAAILGRAPVWDGIFAACAGTVALVALASLMAIPAGIGAGIALSQYLHGRLARALRFSANTLAGVPSIVMGLFGFSLIIFLRHTVAPEANTSLLLSAFCLALLILPYMINATAQALETLPEELRLLGPSLGMTSLQSLRRILLPAASRGMLGGIVLSMGRAAEDTAVILLTGVVAQGGLPRGLLDKFEALPFTIYYLAAQYQSADDLHKGFGAALTLLVLTVLLYGGARILRAGMENEWKN</sequence>
<dbReference type="InterPro" id="IPR051124">
    <property type="entry name" value="Phosphate_Transport_Permease"/>
</dbReference>
<evidence type="ECO:0000256" key="5">
    <source>
        <dbReference type="ARBA" id="ARBA00022592"/>
    </source>
</evidence>
<feature type="transmembrane region" description="Helical" evidence="9">
    <location>
        <begin position="573"/>
        <end position="593"/>
    </location>
</feature>
<dbReference type="Proteomes" id="UP000198635">
    <property type="component" value="Unassembled WGS sequence"/>
</dbReference>
<evidence type="ECO:0000256" key="3">
    <source>
        <dbReference type="ARBA" id="ARBA00022448"/>
    </source>
</evidence>
<comment type="subcellular location">
    <subcellularLocation>
        <location evidence="1 9">Cell membrane</location>
        <topology evidence="1 9">Multi-pass membrane protein</topology>
    </subcellularLocation>
</comment>
<dbReference type="AlphaFoldDB" id="A0A1I3T3C9"/>
<feature type="transmembrane region" description="Helical" evidence="9">
    <location>
        <begin position="156"/>
        <end position="176"/>
    </location>
</feature>
<evidence type="ECO:0000256" key="4">
    <source>
        <dbReference type="ARBA" id="ARBA00022475"/>
    </source>
</evidence>